<gene>
    <name evidence="1" type="ORF">ANN_04030</name>
</gene>
<dbReference type="Proteomes" id="UP001148838">
    <property type="component" value="Unassembled WGS sequence"/>
</dbReference>
<evidence type="ECO:0000313" key="1">
    <source>
        <dbReference type="EMBL" id="KAJ4442444.1"/>
    </source>
</evidence>
<dbReference type="PANTHER" id="PTHR47326:SF1">
    <property type="entry name" value="HTH PSQ-TYPE DOMAIN-CONTAINING PROTEIN"/>
    <property type="match status" value="1"/>
</dbReference>
<evidence type="ECO:0000313" key="2">
    <source>
        <dbReference type="Proteomes" id="UP001148838"/>
    </source>
</evidence>
<organism evidence="1 2">
    <name type="scientific">Periplaneta americana</name>
    <name type="common">American cockroach</name>
    <name type="synonym">Blatta americana</name>
    <dbReference type="NCBI Taxonomy" id="6978"/>
    <lineage>
        <taxon>Eukaryota</taxon>
        <taxon>Metazoa</taxon>
        <taxon>Ecdysozoa</taxon>
        <taxon>Arthropoda</taxon>
        <taxon>Hexapoda</taxon>
        <taxon>Insecta</taxon>
        <taxon>Pterygota</taxon>
        <taxon>Neoptera</taxon>
        <taxon>Polyneoptera</taxon>
        <taxon>Dictyoptera</taxon>
        <taxon>Blattodea</taxon>
        <taxon>Blattoidea</taxon>
        <taxon>Blattidae</taxon>
        <taxon>Blattinae</taxon>
        <taxon>Periplaneta</taxon>
    </lineage>
</organism>
<protein>
    <submittedName>
        <fullName evidence="1">Uncharacterized protein</fullName>
    </submittedName>
</protein>
<dbReference type="PANTHER" id="PTHR47326">
    <property type="entry name" value="TRANSPOSABLE ELEMENT TC3 TRANSPOSASE-LIKE PROTEIN"/>
    <property type="match status" value="1"/>
</dbReference>
<name>A0ABQ8T8W7_PERAM</name>
<proteinExistence type="predicted"/>
<comment type="caution">
    <text evidence="1">The sequence shown here is derived from an EMBL/GenBank/DDBJ whole genome shotgun (WGS) entry which is preliminary data.</text>
</comment>
<reference evidence="1 2" key="1">
    <citation type="journal article" date="2022" name="Allergy">
        <title>Genome assembly and annotation of Periplaneta americana reveal a comprehensive cockroach allergen profile.</title>
        <authorList>
            <person name="Wang L."/>
            <person name="Xiong Q."/>
            <person name="Saelim N."/>
            <person name="Wang L."/>
            <person name="Nong W."/>
            <person name="Wan A.T."/>
            <person name="Shi M."/>
            <person name="Liu X."/>
            <person name="Cao Q."/>
            <person name="Hui J.H.L."/>
            <person name="Sookrung N."/>
            <person name="Leung T.F."/>
            <person name="Tungtrongchitr A."/>
            <person name="Tsui S.K.W."/>
        </authorList>
    </citation>
    <scope>NUCLEOTIDE SEQUENCE [LARGE SCALE GENOMIC DNA]</scope>
    <source>
        <strain evidence="1">PWHHKU_190912</strain>
    </source>
</reference>
<sequence>MVEYTFQEYIEMLIIYGNLDIMVELHNACITNVFRIASLHHIPFCQNKQMLRETGTFKARRADCGAPRTRRTLDFEEEVLHQVEQNPSTSTRNFADAMNVLHMRVWRVLHDQHIHPYHGHKVHALGPADFAPLANFFNGFYTSLSTLPNILAAFFFH</sequence>
<keyword evidence="2" id="KW-1185">Reference proteome</keyword>
<dbReference type="EMBL" id="JAJSOF020000013">
    <property type="protein sequence ID" value="KAJ4442444.1"/>
    <property type="molecule type" value="Genomic_DNA"/>
</dbReference>
<accession>A0ABQ8T8W7</accession>